<feature type="region of interest" description="Disordered" evidence="1">
    <location>
        <begin position="146"/>
        <end position="166"/>
    </location>
</feature>
<feature type="compositionally biased region" description="Gly residues" evidence="1">
    <location>
        <begin position="21"/>
        <end position="30"/>
    </location>
</feature>
<comment type="caution">
    <text evidence="2">The sequence shown here is derived from an EMBL/GenBank/DDBJ whole genome shotgun (WGS) entry which is preliminary data.</text>
</comment>
<organism evidence="2 3">
    <name type="scientific">Streptomyces himalayensis subsp. himalayensis</name>
    <dbReference type="NCBI Taxonomy" id="2756131"/>
    <lineage>
        <taxon>Bacteria</taxon>
        <taxon>Bacillati</taxon>
        <taxon>Actinomycetota</taxon>
        <taxon>Actinomycetes</taxon>
        <taxon>Kitasatosporales</taxon>
        <taxon>Streptomycetaceae</taxon>
        <taxon>Streptomyces</taxon>
        <taxon>Streptomyces himalayensis</taxon>
    </lineage>
</organism>
<evidence type="ECO:0000256" key="1">
    <source>
        <dbReference type="SAM" id="MobiDB-lite"/>
    </source>
</evidence>
<reference evidence="2 3" key="1">
    <citation type="submission" date="2020-07" db="EMBL/GenBank/DDBJ databases">
        <title>Streptomyces isolated from Indian soil.</title>
        <authorList>
            <person name="Mandal S."/>
            <person name="Maiti P.K."/>
        </authorList>
    </citation>
    <scope>NUCLEOTIDE SEQUENCE [LARGE SCALE GENOMIC DNA]</scope>
    <source>
        <strain evidence="2 3">PSKA28</strain>
    </source>
</reference>
<protein>
    <recommendedName>
        <fullName evidence="4">Lipoprotein</fullName>
    </recommendedName>
</protein>
<feature type="compositionally biased region" description="Low complexity" evidence="1">
    <location>
        <begin position="31"/>
        <end position="50"/>
    </location>
</feature>
<evidence type="ECO:0000313" key="3">
    <source>
        <dbReference type="Proteomes" id="UP000545761"/>
    </source>
</evidence>
<accession>A0A7W0I7C9</accession>
<name>A0A7W0I7C9_9ACTN</name>
<feature type="compositionally biased region" description="Gly residues" evidence="1">
    <location>
        <begin position="51"/>
        <end position="65"/>
    </location>
</feature>
<dbReference type="EMBL" id="JACEHE010000002">
    <property type="protein sequence ID" value="MBA2945033.1"/>
    <property type="molecule type" value="Genomic_DNA"/>
</dbReference>
<feature type="region of interest" description="Disordered" evidence="1">
    <location>
        <begin position="21"/>
        <end position="66"/>
    </location>
</feature>
<gene>
    <name evidence="2" type="ORF">H1D24_04120</name>
</gene>
<proteinExistence type="predicted"/>
<dbReference type="PROSITE" id="PS51257">
    <property type="entry name" value="PROKAR_LIPOPROTEIN"/>
    <property type="match status" value="1"/>
</dbReference>
<dbReference type="RefSeq" id="WP_181656388.1">
    <property type="nucleotide sequence ID" value="NZ_JACEHE010000002.1"/>
</dbReference>
<evidence type="ECO:0008006" key="4">
    <source>
        <dbReference type="Google" id="ProtNLM"/>
    </source>
</evidence>
<dbReference type="AlphaFoldDB" id="A0A7W0I7C9"/>
<dbReference type="Proteomes" id="UP000545761">
    <property type="component" value="Unassembled WGS sequence"/>
</dbReference>
<sequence length="166" mass="15623">MRIAAAAAGVAATLVLTGCSSDGGDGGGAGKSSDTSSSASASASASPDSGDGSGGGSGSSGGGLEGSWLATTDGKAIALVINGKQAGLFTSGGTVCHGTAGEQAGMQMIALTCTGGNDDRSEGMVGSVTDATLKVTWEGGLGEETYRRAEGGKLPEGLPTASLSAS</sequence>
<evidence type="ECO:0000313" key="2">
    <source>
        <dbReference type="EMBL" id="MBA2945033.1"/>
    </source>
</evidence>